<dbReference type="Proteomes" id="UP000238823">
    <property type="component" value="Unassembled WGS sequence"/>
</dbReference>
<name>A0A2S9YP88_9BACT</name>
<gene>
    <name evidence="3" type="ORF">ENSA7_34380</name>
</gene>
<reference evidence="3 4" key="1">
    <citation type="submission" date="2018-03" db="EMBL/GenBank/DDBJ databases">
        <title>Draft Genome Sequences of the Obligatory Marine Myxobacteria Enhygromyxa salina SWB007.</title>
        <authorList>
            <person name="Poehlein A."/>
            <person name="Moghaddam J.A."/>
            <person name="Harms H."/>
            <person name="Alanjari M."/>
            <person name="Koenig G.M."/>
            <person name="Daniel R."/>
            <person name="Schaeberle T.F."/>
        </authorList>
    </citation>
    <scope>NUCLEOTIDE SEQUENCE [LARGE SCALE GENOMIC DNA]</scope>
    <source>
        <strain evidence="3 4">SWB007</strain>
    </source>
</reference>
<dbReference type="AlphaFoldDB" id="A0A2S9YP88"/>
<dbReference type="InterPro" id="IPR035940">
    <property type="entry name" value="CAP_sf"/>
</dbReference>
<evidence type="ECO:0000313" key="4">
    <source>
        <dbReference type="Proteomes" id="UP000238823"/>
    </source>
</evidence>
<organism evidence="3 4">
    <name type="scientific">Enhygromyxa salina</name>
    <dbReference type="NCBI Taxonomy" id="215803"/>
    <lineage>
        <taxon>Bacteria</taxon>
        <taxon>Pseudomonadati</taxon>
        <taxon>Myxococcota</taxon>
        <taxon>Polyangia</taxon>
        <taxon>Nannocystales</taxon>
        <taxon>Nannocystaceae</taxon>
        <taxon>Enhygromyxa</taxon>
    </lineage>
</organism>
<feature type="region of interest" description="Disordered" evidence="1">
    <location>
        <begin position="1"/>
        <end position="20"/>
    </location>
</feature>
<dbReference type="CDD" id="cd05379">
    <property type="entry name" value="CAP_bacterial"/>
    <property type="match status" value="1"/>
</dbReference>
<accession>A0A2S9YP88</accession>
<proteinExistence type="predicted"/>
<sequence length="176" mass="18597">MICAGTGACTGTQADPEQPEVPADVEYCASVSAWDPALAQLEDQVLVAVNERRAAGAMCGPDSFEPAQPLTMDPALRCAARRHAVDMGAQDYFSNLDPDGLTFADRADLAEYDGAALSQNIGARQTTAEQVVTAIMGSNGLCAQLMDPAANEIGIGHAPDTDAKYVRYWAQVFGER</sequence>
<dbReference type="PANTHER" id="PTHR31157">
    <property type="entry name" value="SCP DOMAIN-CONTAINING PROTEIN"/>
    <property type="match status" value="1"/>
</dbReference>
<dbReference type="InterPro" id="IPR014044">
    <property type="entry name" value="CAP_dom"/>
</dbReference>
<evidence type="ECO:0000259" key="2">
    <source>
        <dbReference type="Pfam" id="PF00188"/>
    </source>
</evidence>
<protein>
    <submittedName>
        <fullName evidence="3">Cysteine-rich secretory protein family protein</fullName>
    </submittedName>
</protein>
<evidence type="ECO:0000256" key="1">
    <source>
        <dbReference type="SAM" id="MobiDB-lite"/>
    </source>
</evidence>
<dbReference type="PANTHER" id="PTHR31157:SF1">
    <property type="entry name" value="SCP DOMAIN-CONTAINING PROTEIN"/>
    <property type="match status" value="1"/>
</dbReference>
<evidence type="ECO:0000313" key="3">
    <source>
        <dbReference type="EMBL" id="PRQ06900.1"/>
    </source>
</evidence>
<feature type="domain" description="SCP" evidence="2">
    <location>
        <begin position="49"/>
        <end position="173"/>
    </location>
</feature>
<dbReference type="Pfam" id="PF00188">
    <property type="entry name" value="CAP"/>
    <property type="match status" value="1"/>
</dbReference>
<dbReference type="EMBL" id="PVNL01000064">
    <property type="protein sequence ID" value="PRQ06900.1"/>
    <property type="molecule type" value="Genomic_DNA"/>
</dbReference>
<comment type="caution">
    <text evidence="3">The sequence shown here is derived from an EMBL/GenBank/DDBJ whole genome shotgun (WGS) entry which is preliminary data.</text>
</comment>
<dbReference type="Gene3D" id="3.40.33.10">
    <property type="entry name" value="CAP"/>
    <property type="match status" value="1"/>
</dbReference>
<dbReference type="SUPFAM" id="SSF55797">
    <property type="entry name" value="PR-1-like"/>
    <property type="match status" value="1"/>
</dbReference>